<keyword evidence="3" id="KW-1185">Reference proteome</keyword>
<sequence length="175" mass="20652">MEFATSLKKLEKTSEIHHEHHGCLIRMRISWTIQEMERMLSQVQKHITLKPLSPKKINKDQLKMKFRREKEKKRMKGEERKKMRDKKERRTACNEQKGSDEAIVGTKGTIICWKAPKMSFPRTSHEDCHLLGYRTSDRFHYGMPNRAAYKANPDMSKKNSAIGEEVHRKRMGQGE</sequence>
<evidence type="ECO:0000313" key="2">
    <source>
        <dbReference type="EMBL" id="RDY00761.1"/>
    </source>
</evidence>
<evidence type="ECO:0000256" key="1">
    <source>
        <dbReference type="SAM" id="MobiDB-lite"/>
    </source>
</evidence>
<proteinExistence type="predicted"/>
<feature type="non-terminal residue" evidence="2">
    <location>
        <position position="1"/>
    </location>
</feature>
<dbReference type="AlphaFoldDB" id="A0A371HD85"/>
<evidence type="ECO:0000313" key="3">
    <source>
        <dbReference type="Proteomes" id="UP000257109"/>
    </source>
</evidence>
<dbReference type="Proteomes" id="UP000257109">
    <property type="component" value="Unassembled WGS sequence"/>
</dbReference>
<dbReference type="EMBL" id="QJKJ01002911">
    <property type="protein sequence ID" value="RDY00761.1"/>
    <property type="molecule type" value="Genomic_DNA"/>
</dbReference>
<reference evidence="2" key="1">
    <citation type="submission" date="2018-05" db="EMBL/GenBank/DDBJ databases">
        <title>Draft genome of Mucuna pruriens seed.</title>
        <authorList>
            <person name="Nnadi N.E."/>
            <person name="Vos R."/>
            <person name="Hasami M.H."/>
            <person name="Devisetty U.K."/>
            <person name="Aguiy J.C."/>
        </authorList>
    </citation>
    <scope>NUCLEOTIDE SEQUENCE [LARGE SCALE GENOMIC DNA]</scope>
    <source>
        <strain evidence="2">JCA_2017</strain>
    </source>
</reference>
<organism evidence="2 3">
    <name type="scientific">Mucuna pruriens</name>
    <name type="common">Velvet bean</name>
    <name type="synonym">Dolichos pruriens</name>
    <dbReference type="NCBI Taxonomy" id="157652"/>
    <lineage>
        <taxon>Eukaryota</taxon>
        <taxon>Viridiplantae</taxon>
        <taxon>Streptophyta</taxon>
        <taxon>Embryophyta</taxon>
        <taxon>Tracheophyta</taxon>
        <taxon>Spermatophyta</taxon>
        <taxon>Magnoliopsida</taxon>
        <taxon>eudicotyledons</taxon>
        <taxon>Gunneridae</taxon>
        <taxon>Pentapetalae</taxon>
        <taxon>rosids</taxon>
        <taxon>fabids</taxon>
        <taxon>Fabales</taxon>
        <taxon>Fabaceae</taxon>
        <taxon>Papilionoideae</taxon>
        <taxon>50 kb inversion clade</taxon>
        <taxon>NPAAA clade</taxon>
        <taxon>indigoferoid/millettioid clade</taxon>
        <taxon>Phaseoleae</taxon>
        <taxon>Mucuna</taxon>
    </lineage>
</organism>
<accession>A0A371HD85</accession>
<feature type="compositionally biased region" description="Basic and acidic residues" evidence="1">
    <location>
        <begin position="76"/>
        <end position="100"/>
    </location>
</feature>
<comment type="caution">
    <text evidence="2">The sequence shown here is derived from an EMBL/GenBank/DDBJ whole genome shotgun (WGS) entry which is preliminary data.</text>
</comment>
<name>A0A371HD85_MUCPR</name>
<protein>
    <submittedName>
        <fullName evidence="2">Uncharacterized protein</fullName>
    </submittedName>
</protein>
<feature type="region of interest" description="Disordered" evidence="1">
    <location>
        <begin position="68"/>
        <end position="100"/>
    </location>
</feature>
<feature type="region of interest" description="Disordered" evidence="1">
    <location>
        <begin position="150"/>
        <end position="175"/>
    </location>
</feature>
<gene>
    <name evidence="2" type="ORF">CR513_16011</name>
</gene>